<dbReference type="KEGG" id="omr:OXIME_000315"/>
<dbReference type="PROSITE" id="PS00614">
    <property type="entry name" value="IGPS"/>
    <property type="match status" value="1"/>
</dbReference>
<dbReference type="PANTHER" id="PTHR22854:SF2">
    <property type="entry name" value="INDOLE-3-GLYCEROL-PHOSPHATE SYNTHASE"/>
    <property type="match status" value="1"/>
</dbReference>
<dbReference type="GO" id="GO:0000162">
    <property type="term" value="P:L-tryptophan biosynthetic process"/>
    <property type="evidence" value="ECO:0007669"/>
    <property type="project" value="UniProtKB-KW"/>
</dbReference>
<gene>
    <name evidence="12" type="ORF">OXIME_000315</name>
</gene>
<dbReference type="GeneID" id="95967039"/>
<dbReference type="Pfam" id="PF00218">
    <property type="entry name" value="IGPS"/>
    <property type="match status" value="1"/>
</dbReference>
<evidence type="ECO:0000256" key="8">
    <source>
        <dbReference type="ARBA" id="ARBA00022822"/>
    </source>
</evidence>
<dbReference type="RefSeq" id="WP_393971734.1">
    <property type="nucleotide sequence ID" value="NZ_CP133772.1"/>
</dbReference>
<dbReference type="PANTHER" id="PTHR22854">
    <property type="entry name" value="TRYPTOPHAN BIOSYNTHESIS PROTEIN"/>
    <property type="match status" value="1"/>
</dbReference>
<evidence type="ECO:0000256" key="10">
    <source>
        <dbReference type="ARBA" id="ARBA00023239"/>
    </source>
</evidence>
<feature type="domain" description="Indole-3-glycerol phosphate synthase" evidence="11">
    <location>
        <begin position="11"/>
        <end position="245"/>
    </location>
</feature>
<dbReference type="Proteomes" id="UP001451606">
    <property type="component" value="Chromosome"/>
</dbReference>
<organism evidence="12 13">
    <name type="scientific">Oxyplasma meridianum</name>
    <dbReference type="NCBI Taxonomy" id="3073602"/>
    <lineage>
        <taxon>Archaea</taxon>
        <taxon>Methanobacteriati</taxon>
        <taxon>Thermoplasmatota</taxon>
        <taxon>Thermoplasmata</taxon>
        <taxon>Thermoplasmatales</taxon>
        <taxon>Thermoplasmataceae</taxon>
        <taxon>Oxyplasma</taxon>
    </lineage>
</organism>
<dbReference type="GO" id="GO:0004425">
    <property type="term" value="F:indole-3-glycerol-phosphate synthase activity"/>
    <property type="evidence" value="ECO:0007669"/>
    <property type="project" value="UniProtKB-EC"/>
</dbReference>
<accession>A0AAX4NEJ3</accession>
<dbReference type="Gene3D" id="3.20.20.70">
    <property type="entry name" value="Aldolase class I"/>
    <property type="match status" value="1"/>
</dbReference>
<evidence type="ECO:0000256" key="1">
    <source>
        <dbReference type="ARBA" id="ARBA00001633"/>
    </source>
</evidence>
<proteinExistence type="inferred from homology"/>
<evidence type="ECO:0000256" key="5">
    <source>
        <dbReference type="ARBA" id="ARBA00018080"/>
    </source>
</evidence>
<evidence type="ECO:0000256" key="7">
    <source>
        <dbReference type="ARBA" id="ARBA00022793"/>
    </source>
</evidence>
<evidence type="ECO:0000256" key="2">
    <source>
        <dbReference type="ARBA" id="ARBA00004696"/>
    </source>
</evidence>
<evidence type="ECO:0000256" key="3">
    <source>
        <dbReference type="ARBA" id="ARBA00008737"/>
    </source>
</evidence>
<keyword evidence="10" id="KW-0456">Lyase</keyword>
<dbReference type="InterPro" id="IPR045186">
    <property type="entry name" value="Indole-3-glycerol_P_synth"/>
</dbReference>
<name>A0AAX4NEJ3_9ARCH</name>
<evidence type="ECO:0000256" key="9">
    <source>
        <dbReference type="ARBA" id="ARBA00023141"/>
    </source>
</evidence>
<keyword evidence="13" id="KW-1185">Reference proteome</keyword>
<keyword evidence="9" id="KW-0057">Aromatic amino acid biosynthesis</keyword>
<dbReference type="InterPro" id="IPR013798">
    <property type="entry name" value="Indole-3-glycerol_P_synth_dom"/>
</dbReference>
<dbReference type="CDD" id="cd00331">
    <property type="entry name" value="IGPS"/>
    <property type="match status" value="1"/>
</dbReference>
<comment type="pathway">
    <text evidence="2">Amino-acid biosynthesis; L-tryptophan biosynthesis; L-tryptophan from chorismate: step 4/5.</text>
</comment>
<evidence type="ECO:0000256" key="4">
    <source>
        <dbReference type="ARBA" id="ARBA00012362"/>
    </source>
</evidence>
<evidence type="ECO:0000256" key="6">
    <source>
        <dbReference type="ARBA" id="ARBA00022605"/>
    </source>
</evidence>
<dbReference type="InterPro" id="IPR013785">
    <property type="entry name" value="Aldolase_TIM"/>
</dbReference>
<dbReference type="EMBL" id="CP133772">
    <property type="protein sequence ID" value="WYX99772.1"/>
    <property type="molecule type" value="Genomic_DNA"/>
</dbReference>
<sequence length="252" mass="28234">MGIVDEIYRKNSKRALVKKYRRTRPILSMSKSIMRLNSRKRLALIAEFKRASPSGFRSPEGLNLREYFSGINTAALAGISILSEPEYFSGSYADIENSQDLNLPILVKDFISTEEMVDSSFNAGGDCILLISDFLEFRILTELYDHALNLGMDVLIEFHDVKSAVNLYSFSDAIIGYNRRNLRTLEMDPDQRGMDEILGMKNRIRILESGINSGNIGSGMLRGFNGALIGSSILSGEDVTDKIAKMEYEAYV</sequence>
<reference evidence="12 13" key="1">
    <citation type="submission" date="2023-09" db="EMBL/GenBank/DDBJ databases">
        <authorList>
            <person name="Golyshina O.V."/>
            <person name="Lunev E.A."/>
            <person name="Bargiela R."/>
            <person name="Gaines M.C."/>
            <person name="Daum B."/>
            <person name="Bale N.J."/>
            <person name="Koenen M."/>
            <person name="Sinninghe Damst J.S."/>
            <person name="Yakimov M."/>
            <person name="Golyshin P.N."/>
        </authorList>
    </citation>
    <scope>NUCLEOTIDE SEQUENCE [LARGE SCALE GENOMIC DNA]</scope>
    <source>
        <strain evidence="12 13">M1</strain>
    </source>
</reference>
<evidence type="ECO:0000259" key="11">
    <source>
        <dbReference type="Pfam" id="PF00218"/>
    </source>
</evidence>
<dbReference type="EC" id="4.1.1.48" evidence="4"/>
<dbReference type="SUPFAM" id="SSF51366">
    <property type="entry name" value="Ribulose-phoshate binding barrel"/>
    <property type="match status" value="1"/>
</dbReference>
<dbReference type="InterPro" id="IPR001468">
    <property type="entry name" value="Indole-3-GlycerolPSynthase_CS"/>
</dbReference>
<dbReference type="InterPro" id="IPR011060">
    <property type="entry name" value="RibuloseP-bd_barrel"/>
</dbReference>
<comment type="similarity">
    <text evidence="3">Belongs to the TrpC family.</text>
</comment>
<keyword evidence="8" id="KW-0822">Tryptophan biosynthesis</keyword>
<dbReference type="GO" id="GO:0004640">
    <property type="term" value="F:phosphoribosylanthranilate isomerase activity"/>
    <property type="evidence" value="ECO:0007669"/>
    <property type="project" value="TreeGrafter"/>
</dbReference>
<dbReference type="AlphaFoldDB" id="A0AAX4NEJ3"/>
<evidence type="ECO:0000313" key="13">
    <source>
        <dbReference type="Proteomes" id="UP001451606"/>
    </source>
</evidence>
<keyword evidence="6" id="KW-0028">Amino-acid biosynthesis</keyword>
<comment type="catalytic activity">
    <reaction evidence="1">
        <text>1-(2-carboxyphenylamino)-1-deoxy-D-ribulose 5-phosphate + H(+) = (1S,2R)-1-C-(indol-3-yl)glycerol 3-phosphate + CO2 + H2O</text>
        <dbReference type="Rhea" id="RHEA:23476"/>
        <dbReference type="ChEBI" id="CHEBI:15377"/>
        <dbReference type="ChEBI" id="CHEBI:15378"/>
        <dbReference type="ChEBI" id="CHEBI:16526"/>
        <dbReference type="ChEBI" id="CHEBI:58613"/>
        <dbReference type="ChEBI" id="CHEBI:58866"/>
        <dbReference type="EC" id="4.1.1.48"/>
    </reaction>
</comment>
<protein>
    <recommendedName>
        <fullName evidence="5">Indole-3-glycerol phosphate synthase</fullName>
        <ecNumber evidence="4">4.1.1.48</ecNumber>
    </recommendedName>
</protein>
<keyword evidence="7" id="KW-0210">Decarboxylase</keyword>
<evidence type="ECO:0000313" key="12">
    <source>
        <dbReference type="EMBL" id="WYX99772.1"/>
    </source>
</evidence>